<proteinExistence type="predicted"/>
<sequence length="63" mass="7129">MNNLRERIRNVVNRYRDASSRPDVIVLLAEAAVEIDSLTDIIAAYAEKEVQALARAKDKEESK</sequence>
<keyword evidence="3" id="KW-1185">Reference proteome</keyword>
<dbReference type="EMBL" id="KU245542">
    <property type="protein sequence ID" value="ALT58031.1"/>
    <property type="molecule type" value="Genomic_DNA"/>
</dbReference>
<keyword evidence="1" id="KW-0175">Coiled coil</keyword>
<organism evidence="2 3">
    <name type="scientific">Pseudomonas phage SM1</name>
    <dbReference type="NCBI Taxonomy" id="1772332"/>
    <lineage>
        <taxon>Viruses</taxon>
        <taxon>Duplodnaviria</taxon>
        <taxon>Heunggongvirae</taxon>
        <taxon>Uroviricota</taxon>
        <taxon>Caudoviricetes</taxon>
        <taxon>Samunavirus</taxon>
        <taxon>Samunavirus SM1</taxon>
    </lineage>
</organism>
<feature type="coiled-coil region" evidence="1">
    <location>
        <begin position="1"/>
        <end position="63"/>
    </location>
</feature>
<reference evidence="2 3" key="1">
    <citation type="submission" date="2015-12" db="EMBL/GenBank/DDBJ databases">
        <title>In silico genomic study of Pseudomonas phage SM1.</title>
        <authorList>
            <person name="Zawawi N.A.M."/>
            <person name="Mat-Arip Y."/>
            <person name="Wan-Jauhari W.K."/>
            <person name="Fauzi A.A."/>
            <person name="Yee F.J."/>
        </authorList>
    </citation>
    <scope>NUCLEOTIDE SEQUENCE [LARGE SCALE GENOMIC DNA]</scope>
</reference>
<evidence type="ECO:0000313" key="3">
    <source>
        <dbReference type="Proteomes" id="UP000224832"/>
    </source>
</evidence>
<name>A0A0U3E1N0_9CAUD</name>
<evidence type="ECO:0000256" key="1">
    <source>
        <dbReference type="SAM" id="Coils"/>
    </source>
</evidence>
<dbReference type="Proteomes" id="UP000224832">
    <property type="component" value="Segment"/>
</dbReference>
<protein>
    <submittedName>
        <fullName evidence="2">Uncharacterized protein</fullName>
    </submittedName>
</protein>
<gene>
    <name evidence="2" type="ORF">SM1_039</name>
</gene>
<accession>A0A0U3E1N0</accession>
<evidence type="ECO:0000313" key="2">
    <source>
        <dbReference type="EMBL" id="ALT58031.1"/>
    </source>
</evidence>